<evidence type="ECO:0008006" key="7">
    <source>
        <dbReference type="Google" id="ProtNLM"/>
    </source>
</evidence>
<feature type="region of interest" description="Disordered" evidence="4">
    <location>
        <begin position="141"/>
        <end position="165"/>
    </location>
</feature>
<dbReference type="PROSITE" id="PS50297">
    <property type="entry name" value="ANK_REP_REGION"/>
    <property type="match status" value="2"/>
</dbReference>
<dbReference type="PROSITE" id="PS50088">
    <property type="entry name" value="ANK_REPEAT"/>
    <property type="match status" value="2"/>
</dbReference>
<dbReference type="EMBL" id="MLFU01000279">
    <property type="protein sequence ID" value="KAK1470228.1"/>
    <property type="molecule type" value="Genomic_DNA"/>
</dbReference>
<proteinExistence type="predicted"/>
<protein>
    <recommendedName>
        <fullName evidence="7">Ankyrin repeat protein</fullName>
    </recommendedName>
</protein>
<keyword evidence="6" id="KW-1185">Reference proteome</keyword>
<feature type="repeat" description="ANK" evidence="3">
    <location>
        <begin position="46"/>
        <end position="78"/>
    </location>
</feature>
<dbReference type="Pfam" id="PF12796">
    <property type="entry name" value="Ank_2"/>
    <property type="match status" value="1"/>
</dbReference>
<sequence length="165" mass="17942">MKPVLIIVPNVQVGRTPLLLAVLYGREAVVRLLLDRDANTEATDEWGRTSLLWAIEKGDEAVVQLLLNHGANTEAADKWGRTSLLTGAKPSCGCCKPILANAVEAESESFDVVGLSAVEKHRNALRGTSTSTIHRMATLRTSRRDGSQARFDVRHRREGGGGSER</sequence>
<evidence type="ECO:0000256" key="1">
    <source>
        <dbReference type="ARBA" id="ARBA00022737"/>
    </source>
</evidence>
<reference evidence="5 6" key="1">
    <citation type="submission" date="2016-10" db="EMBL/GenBank/DDBJ databases">
        <title>The genome sequence of Colletotrichum fioriniae PJ7.</title>
        <authorList>
            <person name="Baroncelli R."/>
        </authorList>
    </citation>
    <scope>NUCLEOTIDE SEQUENCE [LARGE SCALE GENOMIC DNA]</scope>
    <source>
        <strain evidence="5 6">Tom-12</strain>
    </source>
</reference>
<dbReference type="GeneID" id="85417122"/>
<gene>
    <name evidence="5" type="ORF">CTAM01_16892</name>
</gene>
<dbReference type="Gene3D" id="1.25.40.20">
    <property type="entry name" value="Ankyrin repeat-containing domain"/>
    <property type="match status" value="1"/>
</dbReference>
<evidence type="ECO:0000256" key="3">
    <source>
        <dbReference type="PROSITE-ProRule" id="PRU00023"/>
    </source>
</evidence>
<dbReference type="SMART" id="SM00248">
    <property type="entry name" value="ANK"/>
    <property type="match status" value="2"/>
</dbReference>
<name>A0ABQ9QHI3_9PEZI</name>
<evidence type="ECO:0000256" key="2">
    <source>
        <dbReference type="ARBA" id="ARBA00023043"/>
    </source>
</evidence>
<comment type="caution">
    <text evidence="5">The sequence shown here is derived from an EMBL/GenBank/DDBJ whole genome shotgun (WGS) entry which is preliminary data.</text>
</comment>
<accession>A0ABQ9QHI3</accession>
<feature type="repeat" description="ANK" evidence="3">
    <location>
        <begin position="13"/>
        <end position="45"/>
    </location>
</feature>
<dbReference type="Proteomes" id="UP001227543">
    <property type="component" value="Unassembled WGS sequence"/>
</dbReference>
<keyword evidence="1" id="KW-0677">Repeat</keyword>
<dbReference type="PANTHER" id="PTHR24171:SF9">
    <property type="entry name" value="ANKYRIN REPEAT DOMAIN-CONTAINING PROTEIN 39"/>
    <property type="match status" value="1"/>
</dbReference>
<dbReference type="RefSeq" id="XP_060372532.1">
    <property type="nucleotide sequence ID" value="XM_060532884.1"/>
</dbReference>
<dbReference type="SUPFAM" id="SSF48403">
    <property type="entry name" value="Ankyrin repeat"/>
    <property type="match status" value="1"/>
</dbReference>
<organism evidence="5 6">
    <name type="scientific">Colletotrichum tamarilloi</name>
    <dbReference type="NCBI Taxonomy" id="1209934"/>
    <lineage>
        <taxon>Eukaryota</taxon>
        <taxon>Fungi</taxon>
        <taxon>Dikarya</taxon>
        <taxon>Ascomycota</taxon>
        <taxon>Pezizomycotina</taxon>
        <taxon>Sordariomycetes</taxon>
        <taxon>Hypocreomycetidae</taxon>
        <taxon>Glomerellales</taxon>
        <taxon>Glomerellaceae</taxon>
        <taxon>Colletotrichum</taxon>
        <taxon>Colletotrichum acutatum species complex</taxon>
    </lineage>
</organism>
<dbReference type="PANTHER" id="PTHR24171">
    <property type="entry name" value="ANKYRIN REPEAT DOMAIN-CONTAINING PROTEIN 39-RELATED"/>
    <property type="match status" value="1"/>
</dbReference>
<evidence type="ECO:0000256" key="4">
    <source>
        <dbReference type="SAM" id="MobiDB-lite"/>
    </source>
</evidence>
<evidence type="ECO:0000313" key="5">
    <source>
        <dbReference type="EMBL" id="KAK1470228.1"/>
    </source>
</evidence>
<evidence type="ECO:0000313" key="6">
    <source>
        <dbReference type="Proteomes" id="UP001227543"/>
    </source>
</evidence>
<keyword evidence="2 3" id="KW-0040">ANK repeat</keyword>
<dbReference type="InterPro" id="IPR036770">
    <property type="entry name" value="Ankyrin_rpt-contain_sf"/>
</dbReference>
<dbReference type="PRINTS" id="PR01415">
    <property type="entry name" value="ANKYRIN"/>
</dbReference>
<dbReference type="InterPro" id="IPR002110">
    <property type="entry name" value="Ankyrin_rpt"/>
</dbReference>